<dbReference type="PROSITE" id="PS00518">
    <property type="entry name" value="ZF_RING_1"/>
    <property type="match status" value="1"/>
</dbReference>
<dbReference type="Pfam" id="PF13639">
    <property type="entry name" value="zf-RING_2"/>
    <property type="match status" value="1"/>
</dbReference>
<evidence type="ECO:0000256" key="3">
    <source>
        <dbReference type="ARBA" id="ARBA00022833"/>
    </source>
</evidence>
<keyword evidence="3" id="KW-0862">Zinc</keyword>
<gene>
    <name evidence="8" type="ORF">KC19_2G132500</name>
</gene>
<dbReference type="PANTHER" id="PTHR47177:SF3">
    <property type="entry name" value="F18C1.6 PROTEIN"/>
    <property type="match status" value="1"/>
</dbReference>
<keyword evidence="1" id="KW-0479">Metal-binding</keyword>
<dbReference type="InterPro" id="IPR001965">
    <property type="entry name" value="Znf_PHD"/>
</dbReference>
<dbReference type="SUPFAM" id="SSF57850">
    <property type="entry name" value="RING/U-box"/>
    <property type="match status" value="1"/>
</dbReference>
<dbReference type="InterPro" id="IPR019787">
    <property type="entry name" value="Znf_PHD-finger"/>
</dbReference>
<feature type="compositionally biased region" description="Basic and acidic residues" evidence="5">
    <location>
        <begin position="472"/>
        <end position="511"/>
    </location>
</feature>
<organism evidence="8 9">
    <name type="scientific">Ceratodon purpureus</name>
    <name type="common">Fire moss</name>
    <name type="synonym">Dicranum purpureum</name>
    <dbReference type="NCBI Taxonomy" id="3225"/>
    <lineage>
        <taxon>Eukaryota</taxon>
        <taxon>Viridiplantae</taxon>
        <taxon>Streptophyta</taxon>
        <taxon>Embryophyta</taxon>
        <taxon>Bryophyta</taxon>
        <taxon>Bryophytina</taxon>
        <taxon>Bryopsida</taxon>
        <taxon>Dicranidae</taxon>
        <taxon>Pseudoditrichales</taxon>
        <taxon>Ditrichaceae</taxon>
        <taxon>Ceratodon</taxon>
    </lineage>
</organism>
<dbReference type="PROSITE" id="PS50016">
    <property type="entry name" value="ZF_PHD_2"/>
    <property type="match status" value="1"/>
</dbReference>
<dbReference type="SMART" id="SM00249">
    <property type="entry name" value="PHD"/>
    <property type="match status" value="1"/>
</dbReference>
<feature type="region of interest" description="Disordered" evidence="5">
    <location>
        <begin position="298"/>
        <end position="317"/>
    </location>
</feature>
<dbReference type="Gene3D" id="3.30.40.10">
    <property type="entry name" value="Zinc/RING finger domain, C3HC4 (zinc finger)"/>
    <property type="match status" value="2"/>
</dbReference>
<feature type="domain" description="PHD-type" evidence="6">
    <location>
        <begin position="158"/>
        <end position="207"/>
    </location>
</feature>
<dbReference type="InterPro" id="IPR013083">
    <property type="entry name" value="Znf_RING/FYVE/PHD"/>
</dbReference>
<feature type="region of interest" description="Disordered" evidence="5">
    <location>
        <begin position="345"/>
        <end position="375"/>
    </location>
</feature>
<reference evidence="8" key="1">
    <citation type="submission" date="2020-06" db="EMBL/GenBank/DDBJ databases">
        <title>WGS assembly of Ceratodon purpureus strain R40.</title>
        <authorList>
            <person name="Carey S.B."/>
            <person name="Jenkins J."/>
            <person name="Shu S."/>
            <person name="Lovell J.T."/>
            <person name="Sreedasyam A."/>
            <person name="Maumus F."/>
            <person name="Tiley G.P."/>
            <person name="Fernandez-Pozo N."/>
            <person name="Barry K."/>
            <person name="Chen C."/>
            <person name="Wang M."/>
            <person name="Lipzen A."/>
            <person name="Daum C."/>
            <person name="Saski C.A."/>
            <person name="Payton A.C."/>
            <person name="Mcbreen J.C."/>
            <person name="Conrad R.E."/>
            <person name="Kollar L.M."/>
            <person name="Olsson S."/>
            <person name="Huttunen S."/>
            <person name="Landis J.B."/>
            <person name="Wickett N.J."/>
            <person name="Johnson M.G."/>
            <person name="Rensing S.A."/>
            <person name="Grimwood J."/>
            <person name="Schmutz J."/>
            <person name="Mcdaniel S.F."/>
        </authorList>
    </citation>
    <scope>NUCLEOTIDE SEQUENCE</scope>
    <source>
        <strain evidence="8">R40</strain>
    </source>
</reference>
<dbReference type="InterPro" id="IPR001841">
    <property type="entry name" value="Znf_RING"/>
</dbReference>
<dbReference type="GO" id="GO:0008270">
    <property type="term" value="F:zinc ion binding"/>
    <property type="evidence" value="ECO:0007669"/>
    <property type="project" value="UniProtKB-KW"/>
</dbReference>
<name>A0A8T0IV20_CERPU</name>
<feature type="compositionally biased region" description="Basic and acidic residues" evidence="5">
    <location>
        <begin position="44"/>
        <end position="59"/>
    </location>
</feature>
<feature type="compositionally biased region" description="Polar residues" evidence="5">
    <location>
        <begin position="556"/>
        <end position="565"/>
    </location>
</feature>
<dbReference type="CDD" id="cd16574">
    <property type="entry name" value="RING-HC_Topors"/>
    <property type="match status" value="1"/>
</dbReference>
<feature type="compositionally biased region" description="Basic residues" evidence="5">
    <location>
        <begin position="253"/>
        <end position="263"/>
    </location>
</feature>
<feature type="domain" description="RING-type" evidence="7">
    <location>
        <begin position="71"/>
        <end position="111"/>
    </location>
</feature>
<feature type="region of interest" description="Disordered" evidence="5">
    <location>
        <begin position="1"/>
        <end position="59"/>
    </location>
</feature>
<evidence type="ECO:0000256" key="4">
    <source>
        <dbReference type="PROSITE-ProRule" id="PRU00175"/>
    </source>
</evidence>
<feature type="compositionally biased region" description="Polar residues" evidence="5">
    <location>
        <begin position="431"/>
        <end position="455"/>
    </location>
</feature>
<proteinExistence type="predicted"/>
<dbReference type="PANTHER" id="PTHR47177">
    <property type="entry name" value="F18C1.6 PROTEIN"/>
    <property type="match status" value="1"/>
</dbReference>
<dbReference type="PROSITE" id="PS50089">
    <property type="entry name" value="ZF_RING_2"/>
    <property type="match status" value="1"/>
</dbReference>
<feature type="compositionally biased region" description="Basic residues" evidence="5">
    <location>
        <begin position="1"/>
        <end position="11"/>
    </location>
</feature>
<dbReference type="InterPro" id="IPR011011">
    <property type="entry name" value="Znf_FYVE_PHD"/>
</dbReference>
<feature type="compositionally biased region" description="Acidic residues" evidence="5">
    <location>
        <begin position="221"/>
        <end position="238"/>
    </location>
</feature>
<comment type="caution">
    <text evidence="8">The sequence shown here is derived from an EMBL/GenBank/DDBJ whole genome shotgun (WGS) entry which is preliminary data.</text>
</comment>
<evidence type="ECO:0000313" key="8">
    <source>
        <dbReference type="EMBL" id="KAG0586982.1"/>
    </source>
</evidence>
<feature type="region of interest" description="Disordered" evidence="5">
    <location>
        <begin position="398"/>
        <end position="583"/>
    </location>
</feature>
<keyword evidence="9" id="KW-1185">Reference proteome</keyword>
<feature type="compositionally biased region" description="Basic and acidic residues" evidence="5">
    <location>
        <begin position="608"/>
        <end position="643"/>
    </location>
</feature>
<dbReference type="InterPro" id="IPR058746">
    <property type="entry name" value="Znf_RING-type_Topors"/>
</dbReference>
<dbReference type="Pfam" id="PF00628">
    <property type="entry name" value="PHD"/>
    <property type="match status" value="1"/>
</dbReference>
<feature type="region of interest" description="Disordered" evidence="5">
    <location>
        <begin position="212"/>
        <end position="240"/>
    </location>
</feature>
<evidence type="ECO:0000256" key="1">
    <source>
        <dbReference type="ARBA" id="ARBA00022723"/>
    </source>
</evidence>
<dbReference type="InterPro" id="IPR017907">
    <property type="entry name" value="Znf_RING_CS"/>
</dbReference>
<dbReference type="AlphaFoldDB" id="A0A8T0IV20"/>
<evidence type="ECO:0000259" key="6">
    <source>
        <dbReference type="PROSITE" id="PS50016"/>
    </source>
</evidence>
<sequence length="779" mass="87678">MRNNRVSKRRKQDSSVHNSYDSTEDDTVSDGNEYYHKAKGKRKVREDDVQGQEAGEKEVETKQEEKVVQVCGICLTEEEVERGKLDCCDHYFCFGCIMEWAKVESRCPTCKQRFVTVVRPSVPGMPRSRPRTFHIPLRNQVYEPSEEEIRLFTDPYLHVVCTECQEAGDERLLLLCDRCDAAAHTYCVGLGRSVPRGDWFCNMCSIQGQGFNSDDQGHEEEYNEEHEEQEPEFDEDDSIPLLPDLVAVVQPIQRRRPPRRRTSAPRLNRASGRHTRLHPAPAISHEAQVYISLNQEAGGSSSVSSDIESTPAAARTLSSQRLIRQRVNDIRNNWDQLRRGELQFGSISHLGPRTRASQAHGRPSSNTSAVPEAAPSDDISQAWSMMEQARALREVAAVSNPASGTRAGGNRATAHGRMPTGGGEATVGPSRFNQTQEQSVRTGTAGGSNQLVENTTRLHSDQIQEQNPRRTNVREGSRLPEGRMRGHRGAADEQSLRRENMREDNHVAENRSRHHRGPSMERDSRRENVRESNHLVESSTSGRHRISGRSGRQDNDSAQDVQASSVRERLSRDSNGGNVAVRSMPEGLSRVINERNVAVRNMPGSSVENERLQVADRSRRRAQHEDEEAHRSRTRNPTERRDMKEQVAQYVKAELKPLYRLGHIDKQQHIKIARMATQELLAAFGIEHLGPETRAFGSASSACNHLSSPSASFMFPNCCMQCVRHNVNKIFALSGLVAMSTSARMFVSIYLVECRGKRFSAPNFEREHNMEGCLFSFIA</sequence>
<dbReference type="Proteomes" id="UP000822688">
    <property type="component" value="Chromosome 2"/>
</dbReference>
<evidence type="ECO:0000259" key="7">
    <source>
        <dbReference type="PROSITE" id="PS50089"/>
    </source>
</evidence>
<keyword evidence="2 4" id="KW-0863">Zinc-finger</keyword>
<evidence type="ECO:0000256" key="2">
    <source>
        <dbReference type="ARBA" id="ARBA00022771"/>
    </source>
</evidence>
<protein>
    <submittedName>
        <fullName evidence="8">Uncharacterized protein</fullName>
    </submittedName>
</protein>
<feature type="region of interest" description="Disordered" evidence="5">
    <location>
        <begin position="597"/>
        <end position="643"/>
    </location>
</feature>
<dbReference type="SUPFAM" id="SSF57903">
    <property type="entry name" value="FYVE/PHD zinc finger"/>
    <property type="match status" value="1"/>
</dbReference>
<dbReference type="EMBL" id="CM026422">
    <property type="protein sequence ID" value="KAG0586982.1"/>
    <property type="molecule type" value="Genomic_DNA"/>
</dbReference>
<evidence type="ECO:0000256" key="5">
    <source>
        <dbReference type="SAM" id="MobiDB-lite"/>
    </source>
</evidence>
<dbReference type="SMART" id="SM00184">
    <property type="entry name" value="RING"/>
    <property type="match status" value="1"/>
</dbReference>
<accession>A0A8T0IV20</accession>
<feature type="compositionally biased region" description="Basic and acidic residues" evidence="5">
    <location>
        <begin position="518"/>
        <end position="534"/>
    </location>
</feature>
<evidence type="ECO:0000313" key="9">
    <source>
        <dbReference type="Proteomes" id="UP000822688"/>
    </source>
</evidence>
<feature type="region of interest" description="Disordered" evidence="5">
    <location>
        <begin position="252"/>
        <end position="274"/>
    </location>
</feature>